<dbReference type="PRINTS" id="PR00081">
    <property type="entry name" value="GDHRDH"/>
</dbReference>
<dbReference type="InterPro" id="IPR020904">
    <property type="entry name" value="Sc_DH/Rdtase_CS"/>
</dbReference>
<dbReference type="Gene3D" id="3.40.50.720">
    <property type="entry name" value="NAD(P)-binding Rossmann-like Domain"/>
    <property type="match status" value="1"/>
</dbReference>
<dbReference type="PANTHER" id="PTHR42760">
    <property type="entry name" value="SHORT-CHAIN DEHYDROGENASES/REDUCTASES FAMILY MEMBER"/>
    <property type="match status" value="1"/>
</dbReference>
<dbReference type="PROSITE" id="PS00061">
    <property type="entry name" value="ADH_SHORT"/>
    <property type="match status" value="1"/>
</dbReference>
<dbReference type="InterPro" id="IPR002347">
    <property type="entry name" value="SDR_fam"/>
</dbReference>
<dbReference type="SUPFAM" id="SSF51735">
    <property type="entry name" value="NAD(P)-binding Rossmann-fold domains"/>
    <property type="match status" value="1"/>
</dbReference>
<dbReference type="PANTHER" id="PTHR42760:SF5">
    <property type="entry name" value="2-DEHYDRO-3-DEOXY-D-GLUCONATE 5-DEHYDROGENASE"/>
    <property type="match status" value="1"/>
</dbReference>
<dbReference type="InterPro" id="IPR036291">
    <property type="entry name" value="NAD(P)-bd_dom_sf"/>
</dbReference>
<gene>
    <name evidence="3" type="ORF">HF838_18910</name>
</gene>
<accession>A0A848D3N5</accession>
<comment type="caution">
    <text evidence="3">The sequence shown here is derived from an EMBL/GenBank/DDBJ whole genome shotgun (WGS) entry which is preliminary data.</text>
</comment>
<proteinExistence type="inferred from homology"/>
<dbReference type="AlphaFoldDB" id="A0A848D3N5"/>
<dbReference type="GO" id="GO:0008206">
    <property type="term" value="P:bile acid metabolic process"/>
    <property type="evidence" value="ECO:0007669"/>
    <property type="project" value="UniProtKB-ARBA"/>
</dbReference>
<dbReference type="GO" id="GO:0016616">
    <property type="term" value="F:oxidoreductase activity, acting on the CH-OH group of donors, NAD or NADP as acceptor"/>
    <property type="evidence" value="ECO:0007669"/>
    <property type="project" value="TreeGrafter"/>
</dbReference>
<dbReference type="EMBL" id="JABAGO010000043">
    <property type="protein sequence ID" value="NMF00301.1"/>
    <property type="molecule type" value="Genomic_DNA"/>
</dbReference>
<dbReference type="Proteomes" id="UP000561326">
    <property type="component" value="Unassembled WGS sequence"/>
</dbReference>
<name>A0A848D3N5_ANEAE</name>
<dbReference type="RefSeq" id="WP_168976092.1">
    <property type="nucleotide sequence ID" value="NZ_CAMJCG010000042.1"/>
</dbReference>
<protein>
    <submittedName>
        <fullName evidence="3">SDR family oxidoreductase</fullName>
    </submittedName>
</protein>
<dbReference type="FunFam" id="3.40.50.720:FF:000084">
    <property type="entry name" value="Short-chain dehydrogenase reductase"/>
    <property type="match status" value="1"/>
</dbReference>
<evidence type="ECO:0000313" key="3">
    <source>
        <dbReference type="EMBL" id="NMF00301.1"/>
    </source>
</evidence>
<dbReference type="Pfam" id="PF13561">
    <property type="entry name" value="adh_short_C2"/>
    <property type="match status" value="1"/>
</dbReference>
<evidence type="ECO:0000313" key="4">
    <source>
        <dbReference type="Proteomes" id="UP000561326"/>
    </source>
</evidence>
<dbReference type="PRINTS" id="PR00080">
    <property type="entry name" value="SDRFAMILY"/>
</dbReference>
<comment type="similarity">
    <text evidence="1">Belongs to the short-chain dehydrogenases/reductases (SDR) family.</text>
</comment>
<organism evidence="3 4">
    <name type="scientific">Aneurinibacillus aneurinilyticus</name>
    <name type="common">Bacillus aneurinolyticus</name>
    <dbReference type="NCBI Taxonomy" id="1391"/>
    <lineage>
        <taxon>Bacteria</taxon>
        <taxon>Bacillati</taxon>
        <taxon>Bacillota</taxon>
        <taxon>Bacilli</taxon>
        <taxon>Bacillales</taxon>
        <taxon>Paenibacillaceae</taxon>
        <taxon>Aneurinibacillus group</taxon>
        <taxon>Aneurinibacillus</taxon>
    </lineage>
</organism>
<reference evidence="3 4" key="1">
    <citation type="submission" date="2020-04" db="EMBL/GenBank/DDBJ databases">
        <authorList>
            <person name="Hitch T.C.A."/>
            <person name="Wylensek D."/>
            <person name="Clavel T."/>
        </authorList>
    </citation>
    <scope>NUCLEOTIDE SEQUENCE [LARGE SCALE GENOMIC DNA]</scope>
    <source>
        <strain evidence="3 4">WB01_D5_05</strain>
    </source>
</reference>
<keyword evidence="2" id="KW-0560">Oxidoreductase</keyword>
<evidence type="ECO:0000256" key="2">
    <source>
        <dbReference type="ARBA" id="ARBA00023002"/>
    </source>
</evidence>
<sequence length="250" mass="26745">MFELKGKKGIITGAVQGLGHAMAKGLHDAGVELVILDISEKVEEVAEAMAFGGSKVHAVQVNLLDRHDLRRGFNEALSHLGGEVDILINNAGIHDPKPALDLKMESFDRIVEVNISAVFQLCRLAGEVMIRRGSGKIINIASVLSYFGGYNAAAYSTSKGAIAQLTKSLSNEWAKSGINVNAIAPGYFETSLNAFIMQDEARFSQLVARIPAGRFGKPEELIGTVRFLSSSASDYINGVLIPVDGGFLGR</sequence>
<evidence type="ECO:0000256" key="1">
    <source>
        <dbReference type="ARBA" id="ARBA00006484"/>
    </source>
</evidence>